<reference evidence="2 3" key="1">
    <citation type="submission" date="2024-10" db="EMBL/GenBank/DDBJ databases">
        <title>The Natural Products Discovery Center: Release of the First 8490 Sequenced Strains for Exploring Actinobacteria Biosynthetic Diversity.</title>
        <authorList>
            <person name="Kalkreuter E."/>
            <person name="Kautsar S.A."/>
            <person name="Yang D."/>
            <person name="Bader C.D."/>
            <person name="Teijaro C.N."/>
            <person name="Fluegel L."/>
            <person name="Davis C.M."/>
            <person name="Simpson J.R."/>
            <person name="Lauterbach L."/>
            <person name="Steele A.D."/>
            <person name="Gui C."/>
            <person name="Meng S."/>
            <person name="Li G."/>
            <person name="Viehrig K."/>
            <person name="Ye F."/>
            <person name="Su P."/>
            <person name="Kiefer A.F."/>
            <person name="Nichols A."/>
            <person name="Cepeda A.J."/>
            <person name="Yan W."/>
            <person name="Fan B."/>
            <person name="Jiang Y."/>
            <person name="Adhikari A."/>
            <person name="Zheng C.-J."/>
            <person name="Schuster L."/>
            <person name="Cowan T.M."/>
            <person name="Smanski M.J."/>
            <person name="Chevrette M.G."/>
            <person name="De Carvalho L.P.S."/>
            <person name="Shen B."/>
        </authorList>
    </citation>
    <scope>NUCLEOTIDE SEQUENCE [LARGE SCALE GENOMIC DNA]</scope>
    <source>
        <strain evidence="2 3">NPDC001281</strain>
    </source>
</reference>
<evidence type="ECO:0000313" key="3">
    <source>
        <dbReference type="Proteomes" id="UP001602119"/>
    </source>
</evidence>
<accession>A0ABW6VIF9</accession>
<gene>
    <name evidence="2" type="ORF">ACFY05_32300</name>
</gene>
<comment type="caution">
    <text evidence="2">The sequence shown here is derived from an EMBL/GenBank/DDBJ whole genome shotgun (WGS) entry which is preliminary data.</text>
</comment>
<keyword evidence="3" id="KW-1185">Reference proteome</keyword>
<dbReference type="EMBL" id="JBIAXI010000024">
    <property type="protein sequence ID" value="MFF4777549.1"/>
    <property type="molecule type" value="Genomic_DNA"/>
</dbReference>
<feature type="region of interest" description="Disordered" evidence="1">
    <location>
        <begin position="83"/>
        <end position="112"/>
    </location>
</feature>
<proteinExistence type="predicted"/>
<evidence type="ECO:0000256" key="1">
    <source>
        <dbReference type="SAM" id="MobiDB-lite"/>
    </source>
</evidence>
<organism evidence="2 3">
    <name type="scientific">Microtetraspora fusca</name>
    <dbReference type="NCBI Taxonomy" id="1997"/>
    <lineage>
        <taxon>Bacteria</taxon>
        <taxon>Bacillati</taxon>
        <taxon>Actinomycetota</taxon>
        <taxon>Actinomycetes</taxon>
        <taxon>Streptosporangiales</taxon>
        <taxon>Streptosporangiaceae</taxon>
        <taxon>Microtetraspora</taxon>
    </lineage>
</organism>
<dbReference type="RefSeq" id="WP_387346019.1">
    <property type="nucleotide sequence ID" value="NZ_JBIAXI010000024.1"/>
</dbReference>
<dbReference type="Proteomes" id="UP001602119">
    <property type="component" value="Unassembled WGS sequence"/>
</dbReference>
<protein>
    <submittedName>
        <fullName evidence="2">Uncharacterized protein</fullName>
    </submittedName>
</protein>
<name>A0ABW6VIF9_MICFU</name>
<sequence length="112" mass="12279">MPTLDFSEDHVWLGAAIIRLSSRQAARAYLRHAVRLEKGERVEILESYCEQCRRPWDDVKDEPCAAAADNSYLRGGPIGIRKKRKHAQPAVPGTAVAEAGGDDDPPQLAIAS</sequence>
<evidence type="ECO:0000313" key="2">
    <source>
        <dbReference type="EMBL" id="MFF4777549.1"/>
    </source>
</evidence>